<evidence type="ECO:0000313" key="12">
    <source>
        <dbReference type="EMBL" id="AXK39386.1"/>
    </source>
</evidence>
<dbReference type="Pfam" id="PF01384">
    <property type="entry name" value="PHO4"/>
    <property type="match status" value="1"/>
</dbReference>
<evidence type="ECO:0000256" key="6">
    <source>
        <dbReference type="ARBA" id="ARBA00022692"/>
    </source>
</evidence>
<feature type="transmembrane region" description="Helical" evidence="11">
    <location>
        <begin position="155"/>
        <end position="178"/>
    </location>
</feature>
<evidence type="ECO:0000256" key="5">
    <source>
        <dbReference type="ARBA" id="ARBA00022592"/>
    </source>
</evidence>
<name>A0A345Y634_9NEIS</name>
<dbReference type="GO" id="GO:0005315">
    <property type="term" value="F:phosphate transmembrane transporter activity"/>
    <property type="evidence" value="ECO:0007669"/>
    <property type="project" value="InterPro"/>
</dbReference>
<evidence type="ECO:0000313" key="13">
    <source>
        <dbReference type="Proteomes" id="UP000254537"/>
    </source>
</evidence>
<comment type="subcellular location">
    <subcellularLocation>
        <location evidence="1">Cell membrane</location>
        <topology evidence="1">Multi-pass membrane protein</topology>
    </subcellularLocation>
    <subcellularLocation>
        <location evidence="11">Membrane</location>
        <topology evidence="11">Multi-pass membrane protein</topology>
    </subcellularLocation>
</comment>
<feature type="transmembrane region" description="Helical" evidence="11">
    <location>
        <begin position="423"/>
        <end position="449"/>
    </location>
</feature>
<evidence type="ECO:0000256" key="9">
    <source>
        <dbReference type="ARBA" id="ARBA00023136"/>
    </source>
</evidence>
<sequence length="489" mass="52162">MLEMFSGLEPTIAVTLILSLGFVLAFEFINGFHDTANAVATVIYTQSMKPQLAVVLSGIFNFLGVFAGGLAVAYAIVNLLPVDLLVSVNSAKGLVMVFSLLASAIIWNLGTWYFGIPSSSSHTLIGSILGVGIANSLLNGTTLAHGVNWGKAIDVGLSLLLSPLVGGGLAALLVLALIKLRPLSNIHKTPFQRQQVEGRKHPPFWARFMLIVSAMGMSFSHGSNDGQKGVGLVMLVLIGIVPAQFVVNMESDAYQIEHTRLAAVHMKEFYQRHEAAFAAKYPAKAEPLAAGKPFECAPTDTVPHADALLAAIGSVQSYQELPADKRWEVRTQLLCLADAAKKADKLPGVTPAEKQRVKSLHKDLTATTEYAPFWVVVAVALALGIGTMIGWKRVVKTVGEKIGKKDMTYSQGMSAQIVAGTSIGLASLFGFPVSTTHILSSAVAGTMVANRAGLQFSTIRSILMAWVLTLPVCMSLAIGFYWLGVKLFV</sequence>
<keyword evidence="3 11" id="KW-0813">Transport</keyword>
<evidence type="ECO:0000256" key="10">
    <source>
        <dbReference type="ARBA" id="ARBA00047348"/>
    </source>
</evidence>
<feature type="transmembrane region" description="Helical" evidence="11">
    <location>
        <begin position="229"/>
        <end position="247"/>
    </location>
</feature>
<evidence type="ECO:0000256" key="8">
    <source>
        <dbReference type="ARBA" id="ARBA00022989"/>
    </source>
</evidence>
<feature type="transmembrane region" description="Helical" evidence="11">
    <location>
        <begin position="96"/>
        <end position="116"/>
    </location>
</feature>
<dbReference type="InterPro" id="IPR001204">
    <property type="entry name" value="Phos_transporter"/>
</dbReference>
<reference evidence="12 13" key="1">
    <citation type="submission" date="2018-07" db="EMBL/GenBank/DDBJ databases">
        <title>Crenobacter cavernae sp. nov., isolated from a karst cave.</title>
        <authorList>
            <person name="Zhu H."/>
        </authorList>
    </citation>
    <scope>NUCLEOTIDE SEQUENCE [LARGE SCALE GENOMIC DNA]</scope>
    <source>
        <strain evidence="12 13">K1W11S-77</strain>
    </source>
</reference>
<dbReference type="OrthoDB" id="9779554at2"/>
<feature type="transmembrane region" description="Helical" evidence="11">
    <location>
        <begin position="370"/>
        <end position="391"/>
    </location>
</feature>
<keyword evidence="4" id="KW-1003">Cell membrane</keyword>
<keyword evidence="5 11" id="KW-0592">Phosphate transport</keyword>
<feature type="transmembrane region" description="Helical" evidence="11">
    <location>
        <begin position="461"/>
        <end position="483"/>
    </location>
</feature>
<feature type="transmembrane region" description="Helical" evidence="11">
    <location>
        <begin position="52"/>
        <end position="76"/>
    </location>
</feature>
<comment type="catalytic activity">
    <reaction evidence="10">
        <text>phosphate(in) + H(+)(in) = phosphate(out) + H(+)(out)</text>
        <dbReference type="Rhea" id="RHEA:29939"/>
        <dbReference type="ChEBI" id="CHEBI:15378"/>
        <dbReference type="ChEBI" id="CHEBI:43474"/>
    </reaction>
</comment>
<evidence type="ECO:0000256" key="2">
    <source>
        <dbReference type="ARBA" id="ARBA00005342"/>
    </source>
</evidence>
<dbReference type="GO" id="GO:0015293">
    <property type="term" value="F:symporter activity"/>
    <property type="evidence" value="ECO:0007669"/>
    <property type="project" value="UniProtKB-KW"/>
</dbReference>
<dbReference type="GO" id="GO:0035435">
    <property type="term" value="P:phosphate ion transmembrane transport"/>
    <property type="evidence" value="ECO:0007669"/>
    <property type="project" value="TreeGrafter"/>
</dbReference>
<protein>
    <recommendedName>
        <fullName evidence="11">Phosphate transporter</fullName>
    </recommendedName>
</protein>
<dbReference type="KEGG" id="ccah:DWG20_08030"/>
<accession>A0A345Y634</accession>
<keyword evidence="6 11" id="KW-0812">Transmembrane</keyword>
<keyword evidence="8 11" id="KW-1133">Transmembrane helix</keyword>
<dbReference type="GO" id="GO:0005886">
    <property type="term" value="C:plasma membrane"/>
    <property type="evidence" value="ECO:0007669"/>
    <property type="project" value="UniProtKB-SubCell"/>
</dbReference>
<evidence type="ECO:0000256" key="3">
    <source>
        <dbReference type="ARBA" id="ARBA00022448"/>
    </source>
</evidence>
<evidence type="ECO:0000256" key="1">
    <source>
        <dbReference type="ARBA" id="ARBA00004651"/>
    </source>
</evidence>
<keyword evidence="7" id="KW-0769">Symport</keyword>
<dbReference type="PANTHER" id="PTHR11101">
    <property type="entry name" value="PHOSPHATE TRANSPORTER"/>
    <property type="match status" value="1"/>
</dbReference>
<proteinExistence type="inferred from homology"/>
<evidence type="ECO:0000256" key="7">
    <source>
        <dbReference type="ARBA" id="ARBA00022847"/>
    </source>
</evidence>
<dbReference type="EMBL" id="CP031337">
    <property type="protein sequence ID" value="AXK39386.1"/>
    <property type="molecule type" value="Genomic_DNA"/>
</dbReference>
<evidence type="ECO:0000256" key="4">
    <source>
        <dbReference type="ARBA" id="ARBA00022475"/>
    </source>
</evidence>
<dbReference type="PANTHER" id="PTHR11101:SF65">
    <property type="entry name" value="LOW-AFFINITY INORGANIC PHOSPHATE TRANSPORTER PITA-RELATED"/>
    <property type="match status" value="1"/>
</dbReference>
<dbReference type="RefSeq" id="WP_115433321.1">
    <property type="nucleotide sequence ID" value="NZ_CP031337.1"/>
</dbReference>
<dbReference type="AlphaFoldDB" id="A0A345Y634"/>
<feature type="transmembrane region" description="Helical" evidence="11">
    <location>
        <begin position="123"/>
        <end position="143"/>
    </location>
</feature>
<feature type="transmembrane region" description="Helical" evidence="11">
    <location>
        <begin position="12"/>
        <end position="32"/>
    </location>
</feature>
<comment type="similarity">
    <text evidence="2">Belongs to the inorganic phosphate transporter (PiT) (TC 2.A.20) family. Pit subfamily.</text>
</comment>
<keyword evidence="9 11" id="KW-0472">Membrane</keyword>
<dbReference type="Proteomes" id="UP000254537">
    <property type="component" value="Chromosome"/>
</dbReference>
<gene>
    <name evidence="12" type="ORF">DWG20_08030</name>
</gene>
<organism evidence="12 13">
    <name type="scientific">Crenobacter cavernae</name>
    <dbReference type="NCBI Taxonomy" id="2290923"/>
    <lineage>
        <taxon>Bacteria</taxon>
        <taxon>Pseudomonadati</taxon>
        <taxon>Pseudomonadota</taxon>
        <taxon>Betaproteobacteria</taxon>
        <taxon>Neisseriales</taxon>
        <taxon>Neisseriaceae</taxon>
        <taxon>Crenobacter</taxon>
    </lineage>
</organism>
<evidence type="ECO:0000256" key="11">
    <source>
        <dbReference type="RuleBase" id="RU363058"/>
    </source>
</evidence>